<reference evidence="3 4" key="1">
    <citation type="submission" date="2018-10" db="EMBL/GenBank/DDBJ databases">
        <title>Genomic Encyclopedia of Archaeal and Bacterial Type Strains, Phase II (KMG-II): from individual species to whole genera.</title>
        <authorList>
            <person name="Goeker M."/>
        </authorList>
    </citation>
    <scope>NUCLEOTIDE SEQUENCE [LARGE SCALE GENOMIC DNA]</scope>
    <source>
        <strain evidence="3 4">DSM 14954</strain>
    </source>
</reference>
<evidence type="ECO:0000256" key="2">
    <source>
        <dbReference type="SAM" id="SignalP"/>
    </source>
</evidence>
<sequence>MKRRNMLVPVLAMAAVVGATPASAAEGNGWSCISPFASYTNGAYASDPPALDNILDSLAITVARTDATPLTAVTGQKLALTDLQLGLTFTDLRVAEQMYRRTGGATSSYSQLIPYTQTTNDLRNLSVRTNPADGASYWSYGSGQNITYVQKQTVAGEPPKVRDAATTPNTTWYYATPTLGLGHRYISHTGNSQFPLDAWVTIAASNTVEGVQTLPVKGYWTINIKDATPGTPGNPANYNNDAVTVTVPPVSLNLPSSRWTPTGAGPVEFTIAAPGKLGVIQVESKGYDRTGYNTPLNVRPFGSVYVRAQTEAYGASNDCIPGQVSILDKSGPSTQGNFLFGDADPVNPDPALGDPATPGAYATQNGQGKAVGVRGRFKLDFVSLPPIATAALPPVPVPVPAPAPKPATFAKATSLKASKAGSVKLALTNPNTAALSYKLSAKTVGKYKVGKSKTKKVVTVATSKTVSLKPGASNVSFSLSKTAKSLLSARKSLKVKVTLTPASGGSALTKTITLKRS</sequence>
<organism evidence="3 4">
    <name type="scientific">Solirubrobacter pauli</name>
    <dbReference type="NCBI Taxonomy" id="166793"/>
    <lineage>
        <taxon>Bacteria</taxon>
        <taxon>Bacillati</taxon>
        <taxon>Actinomycetota</taxon>
        <taxon>Thermoleophilia</taxon>
        <taxon>Solirubrobacterales</taxon>
        <taxon>Solirubrobacteraceae</taxon>
        <taxon>Solirubrobacter</taxon>
    </lineage>
</organism>
<dbReference type="Proteomes" id="UP000278962">
    <property type="component" value="Unassembled WGS sequence"/>
</dbReference>
<feature type="region of interest" description="Disordered" evidence="1">
    <location>
        <begin position="337"/>
        <end position="367"/>
    </location>
</feature>
<keyword evidence="4" id="KW-1185">Reference proteome</keyword>
<feature type="chain" id="PRO_5024808537" description="Choice-of-anchor D domain-containing protein" evidence="2">
    <location>
        <begin position="25"/>
        <end position="517"/>
    </location>
</feature>
<feature type="signal peptide" evidence="2">
    <location>
        <begin position="1"/>
        <end position="24"/>
    </location>
</feature>
<evidence type="ECO:0000256" key="1">
    <source>
        <dbReference type="SAM" id="MobiDB-lite"/>
    </source>
</evidence>
<name>A0A660L5I1_9ACTN</name>
<evidence type="ECO:0008006" key="5">
    <source>
        <dbReference type="Google" id="ProtNLM"/>
    </source>
</evidence>
<gene>
    <name evidence="3" type="ORF">C8N24_6180</name>
</gene>
<protein>
    <recommendedName>
        <fullName evidence="5">Choice-of-anchor D domain-containing protein</fullName>
    </recommendedName>
</protein>
<comment type="caution">
    <text evidence="3">The sequence shown here is derived from an EMBL/GenBank/DDBJ whole genome shotgun (WGS) entry which is preliminary data.</text>
</comment>
<evidence type="ECO:0000313" key="3">
    <source>
        <dbReference type="EMBL" id="RKQ88139.1"/>
    </source>
</evidence>
<dbReference type="AlphaFoldDB" id="A0A660L5I1"/>
<accession>A0A660L5I1</accession>
<dbReference type="EMBL" id="RBIL01000002">
    <property type="protein sequence ID" value="RKQ88139.1"/>
    <property type="molecule type" value="Genomic_DNA"/>
</dbReference>
<keyword evidence="2" id="KW-0732">Signal</keyword>
<proteinExistence type="predicted"/>
<evidence type="ECO:0000313" key="4">
    <source>
        <dbReference type="Proteomes" id="UP000278962"/>
    </source>
</evidence>